<organism evidence="5 6">
    <name type="scientific">Paenibacillus donghaensis</name>
    <dbReference type="NCBI Taxonomy" id="414771"/>
    <lineage>
        <taxon>Bacteria</taxon>
        <taxon>Bacillati</taxon>
        <taxon>Bacillota</taxon>
        <taxon>Bacilli</taxon>
        <taxon>Bacillales</taxon>
        <taxon>Paenibacillaceae</taxon>
        <taxon>Paenibacillus</taxon>
    </lineage>
</organism>
<keyword evidence="3" id="KW-0479">Metal-binding</keyword>
<feature type="binding site" evidence="2">
    <location>
        <position position="177"/>
    </location>
    <ligand>
        <name>CoA</name>
        <dbReference type="ChEBI" id="CHEBI:57287"/>
    </ligand>
</feature>
<name>A0A2Z2K9J0_9BACL</name>
<sequence>MLQGCKEMMMEHLILGETADEDQAVLYVFYFFDEFLLLPDNLAQLHPKELTYYQSLKFAPRIKSYLAGRFAAKQAASRYLKEDELKRICIEQGVFMQPVVYLRPVQVSITHCANFAAALAFSDRQLMGIDIEQIADDRLEALQSQMTGRELCIIQSLPHPFVHMLTLFWSAKEALSKVLKTGLTVPFSLFALKEIQFEEGVFRSSFENFYQYETFSFICSASVCSITCPKGTVLNLAAIRKGIESLYESYMEDGRSL</sequence>
<feature type="binding site" evidence="3">
    <location>
        <position position="131"/>
    </location>
    <ligand>
        <name>Mg(2+)</name>
        <dbReference type="ChEBI" id="CHEBI:18420"/>
    </ligand>
</feature>
<accession>A0A2Z2K9J0</accession>
<dbReference type="GO" id="GO:0000287">
    <property type="term" value="F:magnesium ion binding"/>
    <property type="evidence" value="ECO:0007669"/>
    <property type="project" value="InterPro"/>
</dbReference>
<dbReference type="GO" id="GO:0008897">
    <property type="term" value="F:holo-[acyl-carrier-protein] synthase activity"/>
    <property type="evidence" value="ECO:0007669"/>
    <property type="project" value="InterPro"/>
</dbReference>
<dbReference type="Proteomes" id="UP000249890">
    <property type="component" value="Chromosome"/>
</dbReference>
<gene>
    <name evidence="5" type="ORF">B9T62_00805</name>
</gene>
<feature type="binding site" evidence="2">
    <location>
        <begin position="110"/>
        <end position="111"/>
    </location>
    <ligand>
        <name>CoA</name>
        <dbReference type="ChEBI" id="CHEBI:57287"/>
    </ligand>
</feature>
<dbReference type="InterPro" id="IPR008278">
    <property type="entry name" value="4-PPantetheinyl_Trfase_dom"/>
</dbReference>
<keyword evidence="3" id="KW-0460">Magnesium</keyword>
<feature type="binding site" evidence="3">
    <location>
        <position position="130"/>
    </location>
    <ligand>
        <name>Mg(2+)</name>
        <dbReference type="ChEBI" id="CHEBI:18420"/>
    </ligand>
</feature>
<dbReference type="AlphaFoldDB" id="A0A2Z2K9J0"/>
<feature type="binding site" evidence="2">
    <location>
        <position position="173"/>
    </location>
    <ligand>
        <name>CoA</name>
        <dbReference type="ChEBI" id="CHEBI:57287"/>
    </ligand>
</feature>
<feature type="binding site" evidence="2">
    <location>
        <position position="130"/>
    </location>
    <ligand>
        <name>CoA</name>
        <dbReference type="ChEBI" id="CHEBI:57287"/>
    </ligand>
</feature>
<dbReference type="InterPro" id="IPR037143">
    <property type="entry name" value="4-PPantetheinyl_Trfase_dom_sf"/>
</dbReference>
<dbReference type="GO" id="GO:0009366">
    <property type="term" value="C:enterobactin synthetase complex"/>
    <property type="evidence" value="ECO:0007669"/>
    <property type="project" value="InterPro"/>
</dbReference>
<dbReference type="GO" id="GO:0009239">
    <property type="term" value="P:enterobactin biosynthetic process"/>
    <property type="evidence" value="ECO:0007669"/>
    <property type="project" value="InterPro"/>
</dbReference>
<evidence type="ECO:0000313" key="5">
    <source>
        <dbReference type="EMBL" id="ASA19510.1"/>
    </source>
</evidence>
<dbReference type="OrthoDB" id="9808281at2"/>
<dbReference type="Pfam" id="PF01648">
    <property type="entry name" value="ACPS"/>
    <property type="match status" value="1"/>
</dbReference>
<keyword evidence="6" id="KW-1185">Reference proteome</keyword>
<dbReference type="PANTHER" id="PTHR38096:SF1">
    <property type="entry name" value="ENTEROBACTIN SYNTHASE COMPONENT D"/>
    <property type="match status" value="1"/>
</dbReference>
<proteinExistence type="predicted"/>
<dbReference type="SUPFAM" id="SSF56214">
    <property type="entry name" value="4'-phosphopantetheinyl transferase"/>
    <property type="match status" value="2"/>
</dbReference>
<dbReference type="PANTHER" id="PTHR38096">
    <property type="entry name" value="ENTEROBACTIN SYNTHASE COMPONENT D"/>
    <property type="match status" value="1"/>
</dbReference>
<feature type="binding site" evidence="3">
    <location>
        <position position="132"/>
    </location>
    <ligand>
        <name>Mg(2+)</name>
        <dbReference type="ChEBI" id="CHEBI:18420"/>
    </ligand>
</feature>
<feature type="domain" description="4'-phosphopantetheinyl transferase" evidence="4">
    <location>
        <begin position="127"/>
        <end position="197"/>
    </location>
</feature>
<evidence type="ECO:0000259" key="4">
    <source>
        <dbReference type="Pfam" id="PF01648"/>
    </source>
</evidence>
<evidence type="ECO:0000256" key="1">
    <source>
        <dbReference type="ARBA" id="ARBA00022679"/>
    </source>
</evidence>
<dbReference type="EMBL" id="CP021780">
    <property type="protein sequence ID" value="ASA19510.1"/>
    <property type="molecule type" value="Genomic_DNA"/>
</dbReference>
<protein>
    <recommendedName>
        <fullName evidence="4">4'-phosphopantetheinyl transferase domain-containing protein</fullName>
    </recommendedName>
</protein>
<keyword evidence="1" id="KW-0808">Transferase</keyword>
<dbReference type="KEGG" id="pdh:B9T62_00805"/>
<dbReference type="InterPro" id="IPR003542">
    <property type="entry name" value="Enbac_synth_compD-like"/>
</dbReference>
<feature type="binding site" evidence="2">
    <location>
        <position position="61"/>
    </location>
    <ligand>
        <name>CoA</name>
        <dbReference type="ChEBI" id="CHEBI:57287"/>
    </ligand>
</feature>
<evidence type="ECO:0000256" key="3">
    <source>
        <dbReference type="PIRSR" id="PIRSR603542-2"/>
    </source>
</evidence>
<dbReference type="Gene3D" id="3.90.470.20">
    <property type="entry name" value="4'-phosphopantetheinyl transferase domain"/>
    <property type="match status" value="2"/>
</dbReference>
<comment type="cofactor">
    <cofactor evidence="3">
        <name>Mg(2+)</name>
        <dbReference type="ChEBI" id="CHEBI:18420"/>
    </cofactor>
</comment>
<dbReference type="RefSeq" id="WP_087913533.1">
    <property type="nucleotide sequence ID" value="NZ_CP021780.1"/>
</dbReference>
<evidence type="ECO:0000256" key="2">
    <source>
        <dbReference type="PIRSR" id="PIRSR603542-1"/>
    </source>
</evidence>
<dbReference type="GO" id="GO:0005886">
    <property type="term" value="C:plasma membrane"/>
    <property type="evidence" value="ECO:0007669"/>
    <property type="project" value="TreeGrafter"/>
</dbReference>
<reference evidence="5 6" key="1">
    <citation type="submission" date="2017-06" db="EMBL/GenBank/DDBJ databases">
        <title>Complete genome sequence of Paenibacillus donghaensis KCTC 13049T isolated from East Sea sediment, South Korea.</title>
        <authorList>
            <person name="Jung B.K."/>
            <person name="Hong S.-J."/>
            <person name="Shin J.-H."/>
        </authorList>
    </citation>
    <scope>NUCLEOTIDE SEQUENCE [LARGE SCALE GENOMIC DNA]</scope>
    <source>
        <strain evidence="5 6">KCTC 13049</strain>
    </source>
</reference>
<feature type="binding site" evidence="2">
    <location>
        <position position="69"/>
    </location>
    <ligand>
        <name>CoA</name>
        <dbReference type="ChEBI" id="CHEBI:57287"/>
    </ligand>
</feature>
<evidence type="ECO:0000313" key="6">
    <source>
        <dbReference type="Proteomes" id="UP000249890"/>
    </source>
</evidence>